<name>A0ABV0QK02_9TELE</name>
<sequence>MMLTSFPLGRWPPSGVQSAVVIPRSLCPPLGGSLTRVWPRWSTSLCTDDQRAWPCHVFFRLSSSTCLAGAVSSD</sequence>
<proteinExistence type="predicted"/>
<dbReference type="EMBL" id="JAHRIN010011987">
    <property type="protein sequence ID" value="MEQ2195712.1"/>
    <property type="molecule type" value="Genomic_DNA"/>
</dbReference>
<organism evidence="1 2">
    <name type="scientific">Xenoophorus captivus</name>
    <dbReference type="NCBI Taxonomy" id="1517983"/>
    <lineage>
        <taxon>Eukaryota</taxon>
        <taxon>Metazoa</taxon>
        <taxon>Chordata</taxon>
        <taxon>Craniata</taxon>
        <taxon>Vertebrata</taxon>
        <taxon>Euteleostomi</taxon>
        <taxon>Actinopterygii</taxon>
        <taxon>Neopterygii</taxon>
        <taxon>Teleostei</taxon>
        <taxon>Neoteleostei</taxon>
        <taxon>Acanthomorphata</taxon>
        <taxon>Ovalentaria</taxon>
        <taxon>Atherinomorphae</taxon>
        <taxon>Cyprinodontiformes</taxon>
        <taxon>Goodeidae</taxon>
        <taxon>Xenoophorus</taxon>
    </lineage>
</organism>
<reference evidence="1 2" key="1">
    <citation type="submission" date="2021-06" db="EMBL/GenBank/DDBJ databases">
        <authorList>
            <person name="Palmer J.M."/>
        </authorList>
    </citation>
    <scope>NUCLEOTIDE SEQUENCE [LARGE SCALE GENOMIC DNA]</scope>
    <source>
        <strain evidence="1 2">XC_2019</strain>
        <tissue evidence="1">Muscle</tissue>
    </source>
</reference>
<keyword evidence="2" id="KW-1185">Reference proteome</keyword>
<evidence type="ECO:0000313" key="2">
    <source>
        <dbReference type="Proteomes" id="UP001434883"/>
    </source>
</evidence>
<accession>A0ABV0QK02</accession>
<dbReference type="Proteomes" id="UP001434883">
    <property type="component" value="Unassembled WGS sequence"/>
</dbReference>
<feature type="non-terminal residue" evidence="1">
    <location>
        <position position="1"/>
    </location>
</feature>
<gene>
    <name evidence="1" type="ORF">XENOCAPTIV_017208</name>
</gene>
<evidence type="ECO:0008006" key="3">
    <source>
        <dbReference type="Google" id="ProtNLM"/>
    </source>
</evidence>
<evidence type="ECO:0000313" key="1">
    <source>
        <dbReference type="EMBL" id="MEQ2195712.1"/>
    </source>
</evidence>
<comment type="caution">
    <text evidence="1">The sequence shown here is derived from an EMBL/GenBank/DDBJ whole genome shotgun (WGS) entry which is preliminary data.</text>
</comment>
<protein>
    <recommendedName>
        <fullName evidence="3">Secreted protein</fullName>
    </recommendedName>
</protein>